<name>A0AAU8LEW5_PSESX</name>
<proteinExistence type="predicted"/>
<reference evidence="1" key="2">
    <citation type="submission" date="2024-07" db="EMBL/GenBank/DDBJ databases">
        <title>A complete genome sequence for Pseudomonas syringae CC1417.</title>
        <authorList>
            <person name="Baltrus D.A."/>
        </authorList>
    </citation>
    <scope>NUCLEOTIDE SEQUENCE</scope>
    <source>
        <strain evidence="1">CC1417</strain>
    </source>
</reference>
<sequence>MKRFVIVIHGWHVHSNGFSVHQADCETLDHAEQKASHLAYQREKPFDACAWTVVEIEPETRITRKLTWRERFTGRLNTPQ</sequence>
<organism evidence="1">
    <name type="scientific">Pseudomonas syringae CC1417</name>
    <dbReference type="NCBI Taxonomy" id="1357272"/>
    <lineage>
        <taxon>Bacteria</taxon>
        <taxon>Pseudomonadati</taxon>
        <taxon>Pseudomonadota</taxon>
        <taxon>Gammaproteobacteria</taxon>
        <taxon>Pseudomonadales</taxon>
        <taxon>Pseudomonadaceae</taxon>
        <taxon>Pseudomonas</taxon>
        <taxon>Pseudomonas syringae</taxon>
    </lineage>
</organism>
<gene>
    <name evidence="1" type="ORF">N011_20225</name>
</gene>
<dbReference type="AlphaFoldDB" id="A0AAU8LEW5"/>
<accession>A0AAU8LEW5</accession>
<evidence type="ECO:0000313" key="1">
    <source>
        <dbReference type="EMBL" id="XCN66791.1"/>
    </source>
</evidence>
<dbReference type="EMBL" id="CP159362">
    <property type="protein sequence ID" value="XCN66791.1"/>
    <property type="molecule type" value="Genomic_DNA"/>
</dbReference>
<dbReference type="RefSeq" id="WP_024695366.1">
    <property type="nucleotide sequence ID" value="NZ_CP159362.1"/>
</dbReference>
<protein>
    <submittedName>
        <fullName evidence="1">Uncharacterized protein</fullName>
    </submittedName>
</protein>
<reference evidence="1" key="1">
    <citation type="journal article" date="2014" name="Genome Announc.">
        <title>Draft Genome Sequences of a Phylogenetically Diverse Suite of Pseudomonas syringae Strains from Multiple Source Populations.</title>
        <authorList>
            <person name="Baltrus D.A."/>
            <person name="Yourstone S."/>
            <person name="Lind A."/>
            <person name="Guilbaud C."/>
            <person name="Sands D.C."/>
            <person name="Jones C.D."/>
            <person name="Morris C.E."/>
            <person name="Dangl J.L."/>
        </authorList>
    </citation>
    <scope>NUCLEOTIDE SEQUENCE</scope>
    <source>
        <strain evidence="1">CC1417</strain>
    </source>
</reference>